<dbReference type="AlphaFoldDB" id="A0A4R2J7M3"/>
<sequence length="277" mass="29582">MDRESTGPGRREVRFGTAELMRDLDRPNGWLLSVAGVAQSYVDLDDPTYLDFDYVRRIGDIIDALPAGPLRALHIGGGACTLPRYVAATRPGSRQLVFDLDAELIDFVRAHLDLRSVPDTRVRIADGRAGVASRPGNSADLIVLDAFERAAMPSGLVTVEFTRDVARVLRPRGTYVVNVSDGPGLRFARHVVATVLSVFDSAILLADPGVFRGRRFGNLVLAAGDLPVADLTRHAASGAFPARVLADDGLRAFAGRAAPITDAAPMAAPTPPETAFT</sequence>
<dbReference type="EMBL" id="SLWS01000010">
    <property type="protein sequence ID" value="TCO53642.1"/>
    <property type="molecule type" value="Genomic_DNA"/>
</dbReference>
<evidence type="ECO:0000313" key="2">
    <source>
        <dbReference type="EMBL" id="TCO53642.1"/>
    </source>
</evidence>
<dbReference type="SUPFAM" id="SSF53335">
    <property type="entry name" value="S-adenosyl-L-methionine-dependent methyltransferases"/>
    <property type="match status" value="1"/>
</dbReference>
<protein>
    <recommendedName>
        <fullName evidence="4">Spermidine synthase</fullName>
    </recommendedName>
</protein>
<keyword evidence="3" id="KW-1185">Reference proteome</keyword>
<dbReference type="RefSeq" id="WP_132123603.1">
    <property type="nucleotide sequence ID" value="NZ_SLWS01000010.1"/>
</dbReference>
<name>A0A4R2J7M3_9PSEU</name>
<dbReference type="Proteomes" id="UP000295680">
    <property type="component" value="Unassembled WGS sequence"/>
</dbReference>
<dbReference type="NCBIfam" id="NF037959">
    <property type="entry name" value="MFS_SpdSyn"/>
    <property type="match status" value="1"/>
</dbReference>
<dbReference type="CDD" id="cd02440">
    <property type="entry name" value="AdoMet_MTases"/>
    <property type="match status" value="1"/>
</dbReference>
<evidence type="ECO:0000256" key="1">
    <source>
        <dbReference type="ARBA" id="ARBA00023115"/>
    </source>
</evidence>
<accession>A0A4R2J7M3</accession>
<dbReference type="InterPro" id="IPR029063">
    <property type="entry name" value="SAM-dependent_MTases_sf"/>
</dbReference>
<dbReference type="PANTHER" id="PTHR43317:SF1">
    <property type="entry name" value="THERMOSPERMINE SYNTHASE ACAULIS5"/>
    <property type="match status" value="1"/>
</dbReference>
<dbReference type="PANTHER" id="PTHR43317">
    <property type="entry name" value="THERMOSPERMINE SYNTHASE ACAULIS5"/>
    <property type="match status" value="1"/>
</dbReference>
<dbReference type="GO" id="GO:0006596">
    <property type="term" value="P:polyamine biosynthetic process"/>
    <property type="evidence" value="ECO:0007669"/>
    <property type="project" value="UniProtKB-KW"/>
</dbReference>
<keyword evidence="1" id="KW-0620">Polyamine biosynthesis</keyword>
<proteinExistence type="predicted"/>
<dbReference type="Gene3D" id="3.40.50.150">
    <property type="entry name" value="Vaccinia Virus protein VP39"/>
    <property type="match status" value="1"/>
</dbReference>
<organism evidence="2 3">
    <name type="scientific">Actinocrispum wychmicini</name>
    <dbReference type="NCBI Taxonomy" id="1213861"/>
    <lineage>
        <taxon>Bacteria</taxon>
        <taxon>Bacillati</taxon>
        <taxon>Actinomycetota</taxon>
        <taxon>Actinomycetes</taxon>
        <taxon>Pseudonocardiales</taxon>
        <taxon>Pseudonocardiaceae</taxon>
        <taxon>Actinocrispum</taxon>
    </lineage>
</organism>
<dbReference type="OrthoDB" id="8221452at2"/>
<evidence type="ECO:0008006" key="4">
    <source>
        <dbReference type="Google" id="ProtNLM"/>
    </source>
</evidence>
<gene>
    <name evidence="2" type="ORF">EV192_110231</name>
</gene>
<reference evidence="2 3" key="1">
    <citation type="submission" date="2019-03" db="EMBL/GenBank/DDBJ databases">
        <title>Genomic Encyclopedia of Type Strains, Phase IV (KMG-IV): sequencing the most valuable type-strain genomes for metagenomic binning, comparative biology and taxonomic classification.</title>
        <authorList>
            <person name="Goeker M."/>
        </authorList>
    </citation>
    <scope>NUCLEOTIDE SEQUENCE [LARGE SCALE GENOMIC DNA]</scope>
    <source>
        <strain evidence="2 3">DSM 45934</strain>
    </source>
</reference>
<evidence type="ECO:0000313" key="3">
    <source>
        <dbReference type="Proteomes" id="UP000295680"/>
    </source>
</evidence>
<comment type="caution">
    <text evidence="2">The sequence shown here is derived from an EMBL/GenBank/DDBJ whole genome shotgun (WGS) entry which is preliminary data.</text>
</comment>